<reference evidence="3" key="1">
    <citation type="submission" date="2019-06" db="EMBL/GenBank/DDBJ databases">
        <title>Sulfurimonas gotlandica sp. nov., a chemoautotrophic and psychrotolerant epsilonproteobacterium isolated from a pelagic redoxcline, and an emended description of the genus Sulfurimonas.</title>
        <authorList>
            <person name="Wang S."/>
            <person name="Jiang L."/>
            <person name="Shao Z."/>
        </authorList>
    </citation>
    <scope>NUCLEOTIDE SEQUENCE [LARGE SCALE GENOMIC DNA]</scope>
    <source>
        <strain evidence="3">1-1N</strain>
    </source>
</reference>
<keyword evidence="1" id="KW-1133">Transmembrane helix</keyword>
<dbReference type="Proteomes" id="UP000326061">
    <property type="component" value="Chromosome"/>
</dbReference>
<evidence type="ECO:0000256" key="1">
    <source>
        <dbReference type="SAM" id="Phobius"/>
    </source>
</evidence>
<organism evidence="2 3">
    <name type="scientific">Sulfurimonas xiamenensis</name>
    <dbReference type="NCBI Taxonomy" id="2590021"/>
    <lineage>
        <taxon>Bacteria</taxon>
        <taxon>Pseudomonadati</taxon>
        <taxon>Campylobacterota</taxon>
        <taxon>Epsilonproteobacteria</taxon>
        <taxon>Campylobacterales</taxon>
        <taxon>Sulfurimonadaceae</taxon>
        <taxon>Sulfurimonas</taxon>
    </lineage>
</organism>
<dbReference type="AlphaFoldDB" id="A0AAJ4DMR2"/>
<feature type="transmembrane region" description="Helical" evidence="1">
    <location>
        <begin position="48"/>
        <end position="65"/>
    </location>
</feature>
<dbReference type="KEGG" id="suln:FJR47_05835"/>
<evidence type="ECO:0000313" key="2">
    <source>
        <dbReference type="EMBL" id="QFR43447.1"/>
    </source>
</evidence>
<gene>
    <name evidence="2" type="ORF">FJR47_05835</name>
</gene>
<dbReference type="EMBL" id="CP041166">
    <property type="protein sequence ID" value="QFR43447.1"/>
    <property type="molecule type" value="Genomic_DNA"/>
</dbReference>
<keyword evidence="3" id="KW-1185">Reference proteome</keyword>
<keyword evidence="1" id="KW-0812">Transmembrane</keyword>
<sequence>MQEEFIELIESTPKLYSKKCKLISFMLRLFLQYTIFLSALTAWYLYDFFLALLTLVLTFIIIGIIRSKLRNSAIPFSQREYHYSDKEIADWYSAKELCYEAR</sequence>
<name>A0AAJ4DMR2_9BACT</name>
<accession>A0AAJ4DMR2</accession>
<feature type="transmembrane region" description="Helical" evidence="1">
    <location>
        <begin position="22"/>
        <end position="42"/>
    </location>
</feature>
<proteinExistence type="predicted"/>
<protein>
    <submittedName>
        <fullName evidence="2">Uncharacterized protein</fullName>
    </submittedName>
</protein>
<evidence type="ECO:0000313" key="3">
    <source>
        <dbReference type="Proteomes" id="UP000326061"/>
    </source>
</evidence>
<dbReference type="RefSeq" id="WP_152299510.1">
    <property type="nucleotide sequence ID" value="NZ_CP041166.1"/>
</dbReference>
<keyword evidence="1" id="KW-0472">Membrane</keyword>